<name>A0A8T1WTU4_9STRA</name>
<evidence type="ECO:0000259" key="8">
    <source>
        <dbReference type="PROSITE" id="PS51519"/>
    </source>
</evidence>
<dbReference type="Pfam" id="PF02042">
    <property type="entry name" value="RWP-RK"/>
    <property type="match status" value="1"/>
</dbReference>
<dbReference type="GO" id="GO:0003700">
    <property type="term" value="F:DNA-binding transcription factor activity"/>
    <property type="evidence" value="ECO:0007669"/>
    <property type="project" value="InterPro"/>
</dbReference>
<dbReference type="PANTHER" id="PTHR46373">
    <property type="entry name" value="PROTEIN RKD4"/>
    <property type="match status" value="1"/>
</dbReference>
<evidence type="ECO:0000256" key="7">
    <source>
        <dbReference type="SAM" id="MobiDB-lite"/>
    </source>
</evidence>
<evidence type="ECO:0000256" key="1">
    <source>
        <dbReference type="ARBA" id="ARBA00004049"/>
    </source>
</evidence>
<gene>
    <name evidence="9" type="ORF">PHYBOEH_000545</name>
</gene>
<proteinExistence type="predicted"/>
<keyword evidence="4" id="KW-0238">DNA-binding</keyword>
<evidence type="ECO:0000256" key="4">
    <source>
        <dbReference type="ARBA" id="ARBA00023125"/>
    </source>
</evidence>
<keyword evidence="6" id="KW-0539">Nucleus</keyword>
<dbReference type="AlphaFoldDB" id="A0A8T1WTU4"/>
<evidence type="ECO:0000256" key="5">
    <source>
        <dbReference type="ARBA" id="ARBA00023163"/>
    </source>
</evidence>
<dbReference type="EMBL" id="JAGDFL010000109">
    <property type="protein sequence ID" value="KAG7397542.1"/>
    <property type="molecule type" value="Genomic_DNA"/>
</dbReference>
<accession>A0A8T1WTU4</accession>
<keyword evidence="10" id="KW-1185">Reference proteome</keyword>
<feature type="compositionally biased region" description="Polar residues" evidence="7">
    <location>
        <begin position="284"/>
        <end position="299"/>
    </location>
</feature>
<comment type="caution">
    <text evidence="9">The sequence shown here is derived from an EMBL/GenBank/DDBJ whole genome shotgun (WGS) entry which is preliminary data.</text>
</comment>
<keyword evidence="5" id="KW-0804">Transcription</keyword>
<feature type="region of interest" description="Disordered" evidence="7">
    <location>
        <begin position="264"/>
        <end position="299"/>
    </location>
</feature>
<dbReference type="PROSITE" id="PS51519">
    <property type="entry name" value="RWP_RK"/>
    <property type="match status" value="1"/>
</dbReference>
<dbReference type="GO" id="GO:0003677">
    <property type="term" value="F:DNA binding"/>
    <property type="evidence" value="ECO:0007669"/>
    <property type="project" value="UniProtKB-KW"/>
</dbReference>
<dbReference type="OrthoDB" id="6270329at2759"/>
<feature type="compositionally biased region" description="Low complexity" evidence="7">
    <location>
        <begin position="266"/>
        <end position="280"/>
    </location>
</feature>
<organism evidence="9 10">
    <name type="scientific">Phytophthora boehmeriae</name>
    <dbReference type="NCBI Taxonomy" id="109152"/>
    <lineage>
        <taxon>Eukaryota</taxon>
        <taxon>Sar</taxon>
        <taxon>Stramenopiles</taxon>
        <taxon>Oomycota</taxon>
        <taxon>Peronosporomycetes</taxon>
        <taxon>Peronosporales</taxon>
        <taxon>Peronosporaceae</taxon>
        <taxon>Phytophthora</taxon>
    </lineage>
</organism>
<evidence type="ECO:0000256" key="2">
    <source>
        <dbReference type="ARBA" id="ARBA00023015"/>
    </source>
</evidence>
<comment type="function">
    <text evidence="1">Putative transcription factor.</text>
</comment>
<keyword evidence="2" id="KW-0805">Transcription regulation</keyword>
<sequence>MTAVDMSDKEMAASISLLHMMQPASSDAEEVSTATTENKDALHNSLLKVVASQATDELSPKPKEKSKKVQRRTAHLTALSHELTLDELRAHFGKPIVEVAKEFGICTTFLKKICRRLGIKRWPHRQIRSIARTIHMLEQVEAAATTPQEKNKYATQIAQLKEKQRAVMENPDATGKLKRMKKYAAPKSDDTVALLVSPGSNGNSPVQHESNDASVVDISNSNADALAFAADSFLSAPPLESVTVEGAQFTEPLLVAIPEPDIPQISSTSTAPSPSSSSTPLHATVSSQTQSPTMSNISPCNRKLALAKVDAGAETRLRSSSISSLHSEK</sequence>
<reference evidence="9" key="1">
    <citation type="submission" date="2021-02" db="EMBL/GenBank/DDBJ databases">
        <authorList>
            <person name="Palmer J.M."/>
        </authorList>
    </citation>
    <scope>NUCLEOTIDE SEQUENCE</scope>
    <source>
        <strain evidence="9">SCRP23</strain>
    </source>
</reference>
<evidence type="ECO:0000313" key="10">
    <source>
        <dbReference type="Proteomes" id="UP000693981"/>
    </source>
</evidence>
<dbReference type="Proteomes" id="UP000693981">
    <property type="component" value="Unassembled WGS sequence"/>
</dbReference>
<keyword evidence="3" id="KW-0175">Coiled coil</keyword>
<feature type="domain" description="RWP-RK" evidence="8">
    <location>
        <begin position="65"/>
        <end position="150"/>
    </location>
</feature>
<feature type="compositionally biased region" description="Low complexity" evidence="7">
    <location>
        <begin position="318"/>
        <end position="329"/>
    </location>
</feature>
<protein>
    <recommendedName>
        <fullName evidence="8">RWP-RK domain-containing protein</fullName>
    </recommendedName>
</protein>
<feature type="region of interest" description="Disordered" evidence="7">
    <location>
        <begin position="310"/>
        <end position="329"/>
    </location>
</feature>
<evidence type="ECO:0000256" key="3">
    <source>
        <dbReference type="ARBA" id="ARBA00023054"/>
    </source>
</evidence>
<evidence type="ECO:0000313" key="9">
    <source>
        <dbReference type="EMBL" id="KAG7397542.1"/>
    </source>
</evidence>
<dbReference type="InterPro" id="IPR003035">
    <property type="entry name" value="RWP-RK_dom"/>
</dbReference>
<dbReference type="InterPro" id="IPR044607">
    <property type="entry name" value="RKD-like"/>
</dbReference>
<dbReference type="PANTHER" id="PTHR46373:SF2">
    <property type="entry name" value="RWP-RK DOMAIN-CONTAINING PROTEIN"/>
    <property type="match status" value="1"/>
</dbReference>
<evidence type="ECO:0000256" key="6">
    <source>
        <dbReference type="ARBA" id="ARBA00023242"/>
    </source>
</evidence>